<comment type="catalytic activity">
    <reaction evidence="8">
        <text>2 R'C(R)SH + O2 = R'C(R)S-S(R)CR' + H2O2</text>
        <dbReference type="Rhea" id="RHEA:17357"/>
        <dbReference type="ChEBI" id="CHEBI:15379"/>
        <dbReference type="ChEBI" id="CHEBI:16240"/>
        <dbReference type="ChEBI" id="CHEBI:16520"/>
        <dbReference type="ChEBI" id="CHEBI:17412"/>
        <dbReference type="EC" id="1.8.3.2"/>
    </reaction>
</comment>
<dbReference type="EMBL" id="CP092623">
    <property type="protein sequence ID" value="UMM28922.1"/>
    <property type="molecule type" value="Genomic_DNA"/>
</dbReference>
<evidence type="ECO:0000313" key="12">
    <source>
        <dbReference type="Proteomes" id="UP000829354"/>
    </source>
</evidence>
<dbReference type="PANTHER" id="PTHR22897">
    <property type="entry name" value="QUIESCIN Q6-RELATED SULFHYDRYL OXIDASE"/>
    <property type="match status" value="1"/>
</dbReference>
<dbReference type="InterPro" id="IPR017937">
    <property type="entry name" value="Thioredoxin_CS"/>
</dbReference>
<dbReference type="InterPro" id="IPR017905">
    <property type="entry name" value="ERV/ALR_sulphydryl_oxidase"/>
</dbReference>
<evidence type="ECO:0000256" key="3">
    <source>
        <dbReference type="ARBA" id="ARBA00022729"/>
    </source>
</evidence>
<dbReference type="InterPro" id="IPR036249">
    <property type="entry name" value="Thioredoxin-like_sf"/>
</dbReference>
<dbReference type="PANTHER" id="PTHR22897:SF20">
    <property type="entry name" value="SULFHYDRYL OXIDASE"/>
    <property type="match status" value="1"/>
</dbReference>
<dbReference type="SUPFAM" id="SSF69000">
    <property type="entry name" value="FAD-dependent thiol oxidase"/>
    <property type="match status" value="1"/>
</dbReference>
<evidence type="ECO:0000259" key="9">
    <source>
        <dbReference type="PROSITE" id="PS51324"/>
    </source>
</evidence>
<dbReference type="FunFam" id="1.20.120.1960:FF:000003">
    <property type="entry name" value="Sulfhydryl oxidase"/>
    <property type="match status" value="1"/>
</dbReference>
<keyword evidence="12" id="KW-1185">Reference proteome</keyword>
<evidence type="ECO:0000256" key="8">
    <source>
        <dbReference type="RuleBase" id="RU371123"/>
    </source>
</evidence>
<feature type="domain" description="Thioredoxin" evidence="10">
    <location>
        <begin position="92"/>
        <end position="235"/>
    </location>
</feature>
<reference evidence="11 12" key="1">
    <citation type="submission" date="2022-04" db="EMBL/GenBank/DDBJ databases">
        <title>Chromosome-level reference genomes for two strains of Caenorhabditis briggsae: an improved platform for comparative genomics.</title>
        <authorList>
            <person name="Stevens L."/>
            <person name="Andersen E."/>
        </authorList>
    </citation>
    <scope>NUCLEOTIDE SEQUENCE [LARGE SCALE GENOMIC DNA]</scope>
    <source>
        <strain evidence="11">VX34</strain>
        <tissue evidence="11">Whole-organism</tissue>
    </source>
</reference>
<dbReference type="EC" id="1.8.3.2" evidence="8"/>
<proteinExistence type="predicted"/>
<accession>A0AAE9JGJ8</accession>
<keyword evidence="3" id="KW-0732">Signal</keyword>
<dbReference type="Gene3D" id="1.20.120.1960">
    <property type="entry name" value="QSOX sulfhydryl oxidase domain"/>
    <property type="match status" value="1"/>
</dbReference>
<dbReference type="InterPro" id="IPR036774">
    <property type="entry name" value="ERV/ALR_sulphydryl_oxid_sf"/>
</dbReference>
<evidence type="ECO:0000259" key="10">
    <source>
        <dbReference type="PROSITE" id="PS51352"/>
    </source>
</evidence>
<dbReference type="Gene3D" id="1.20.120.310">
    <property type="entry name" value="ERV/ALR sulfhydryl oxidase domain"/>
    <property type="match status" value="1"/>
</dbReference>
<keyword evidence="6" id="KW-1015">Disulfide bond</keyword>
<dbReference type="Pfam" id="PF00085">
    <property type="entry name" value="Thioredoxin"/>
    <property type="match status" value="1"/>
</dbReference>
<keyword evidence="4 8" id="KW-0274">FAD</keyword>
<dbReference type="Proteomes" id="UP000829354">
    <property type="component" value="Chromosome IV"/>
</dbReference>
<dbReference type="PROSITE" id="PS51324">
    <property type="entry name" value="ERV_ALR"/>
    <property type="match status" value="1"/>
</dbReference>
<dbReference type="SUPFAM" id="SSF52833">
    <property type="entry name" value="Thioredoxin-like"/>
    <property type="match status" value="1"/>
</dbReference>
<evidence type="ECO:0000256" key="4">
    <source>
        <dbReference type="ARBA" id="ARBA00022827"/>
    </source>
</evidence>
<dbReference type="Gene3D" id="3.40.30.10">
    <property type="entry name" value="Glutaredoxin"/>
    <property type="match status" value="2"/>
</dbReference>
<evidence type="ECO:0000256" key="7">
    <source>
        <dbReference type="ARBA" id="ARBA00023180"/>
    </source>
</evidence>
<dbReference type="FunFam" id="1.20.120.310:FF:000005">
    <property type="entry name" value="Sulfhydryl oxidase"/>
    <property type="match status" value="1"/>
</dbReference>
<sequence>MFNTACRYIPSCDPGNANNRGNQSCKLNNFLIGFPLLTQWRVSNNQYFNYSPTLISSNCKDPSFQTKKRMRSPRGTMSTTATISCLLLFTVLPTTVEAVQSTFNYVPIGQNPTLYTPGFEPIMHLDQMTFNDTVFSDRAFLVEFYADWCGHCRAFAPYFRQFANMVRDWYPVVTVAVINCADSFNQAACRENGVTYFPMMKYFARTATTATQGKLFETPHSAEQIRDTLLRTVSNEYMFNRYPDWPNLGHIAVDSRTTYGQLWDGVPPKANYMAILFEEYDGVGAQFVMDLISRNHILGARRALSNSPLVQMLNIRNFPTVALFRRDHQQALYMQRYNNQTVKDLDDAITSDMEQGGRRAPILTTTYAPTTTTTQTPLIDCHSYPERCRDMYYVSETDMLKAMRMALLDEVTRVPGSIRGDNFTNLHEFMTLLSNHFPVLSFQNDVRRMRAKRTTSVILRNSERARLVFTHMREFLEGRKSIGSVTADEYRRQFESVERVYASPFPVNSTWQHCKGSSPQYRGYTCGLWTTFHALTVHTYIDTIKDDFVNPMKPLSTIQGWVKSFFGCEHCRNHFMHMTTTLFPLNERRVRHPHDMMTYLWRAHNIVNNRLHGDTTEDPQFTKMQFPAPFLCPTCHSGGQFSRRQIRNFLLRYYGSIKPHNRLADQRLAF</sequence>
<name>A0AAE9JGJ8_CAEBR</name>
<feature type="domain" description="ERV/ALR sulfhydryl oxidase" evidence="9">
    <location>
        <begin position="517"/>
        <end position="625"/>
    </location>
</feature>
<dbReference type="PRINTS" id="PR00421">
    <property type="entry name" value="THIOREDOXIN"/>
</dbReference>
<organism evidence="11 12">
    <name type="scientific">Caenorhabditis briggsae</name>
    <dbReference type="NCBI Taxonomy" id="6238"/>
    <lineage>
        <taxon>Eukaryota</taxon>
        <taxon>Metazoa</taxon>
        <taxon>Ecdysozoa</taxon>
        <taxon>Nematoda</taxon>
        <taxon>Chromadorea</taxon>
        <taxon>Rhabditida</taxon>
        <taxon>Rhabditina</taxon>
        <taxon>Rhabditomorpha</taxon>
        <taxon>Rhabditoidea</taxon>
        <taxon>Rhabditidae</taxon>
        <taxon>Peloderinae</taxon>
        <taxon>Caenorhabditis</taxon>
    </lineage>
</organism>
<evidence type="ECO:0000256" key="1">
    <source>
        <dbReference type="ARBA" id="ARBA00001974"/>
    </source>
</evidence>
<keyword evidence="5 8" id="KW-0560">Oxidoreductase</keyword>
<dbReference type="AlphaFoldDB" id="A0AAE9JGJ8"/>
<dbReference type="PROSITE" id="PS00194">
    <property type="entry name" value="THIOREDOXIN_1"/>
    <property type="match status" value="1"/>
</dbReference>
<dbReference type="InterPro" id="IPR039798">
    <property type="entry name" value="Sulfhydryl_oxidase"/>
</dbReference>
<dbReference type="PROSITE" id="PS51352">
    <property type="entry name" value="THIOREDOXIN_2"/>
    <property type="match status" value="1"/>
</dbReference>
<dbReference type="InterPro" id="IPR042568">
    <property type="entry name" value="QSOX_FAD-bd_sf"/>
</dbReference>
<evidence type="ECO:0000313" key="11">
    <source>
        <dbReference type="EMBL" id="UMM28922.1"/>
    </source>
</evidence>
<dbReference type="CDD" id="cd02992">
    <property type="entry name" value="PDI_a_QSOX"/>
    <property type="match status" value="1"/>
</dbReference>
<dbReference type="GO" id="GO:0016971">
    <property type="term" value="F:flavin-dependent sulfhydryl oxidase activity"/>
    <property type="evidence" value="ECO:0007669"/>
    <property type="project" value="InterPro"/>
</dbReference>
<gene>
    <name evidence="11" type="ORF">L5515_011533</name>
</gene>
<protein>
    <recommendedName>
        <fullName evidence="8">Sulfhydryl oxidase</fullName>
        <ecNumber evidence="8">1.8.3.2</ecNumber>
    </recommendedName>
</protein>
<evidence type="ECO:0000256" key="5">
    <source>
        <dbReference type="ARBA" id="ARBA00023002"/>
    </source>
</evidence>
<comment type="cofactor">
    <cofactor evidence="1 8">
        <name>FAD</name>
        <dbReference type="ChEBI" id="CHEBI:57692"/>
    </cofactor>
</comment>
<dbReference type="Pfam" id="PF04777">
    <property type="entry name" value="Evr1_Alr"/>
    <property type="match status" value="1"/>
</dbReference>
<keyword evidence="2 8" id="KW-0285">Flavoprotein</keyword>
<evidence type="ECO:0000256" key="6">
    <source>
        <dbReference type="ARBA" id="ARBA00023157"/>
    </source>
</evidence>
<evidence type="ECO:0000256" key="2">
    <source>
        <dbReference type="ARBA" id="ARBA00022630"/>
    </source>
</evidence>
<dbReference type="InterPro" id="IPR013766">
    <property type="entry name" value="Thioredoxin_domain"/>
</dbReference>
<keyword evidence="7" id="KW-0325">Glycoprotein</keyword>